<dbReference type="AlphaFoldDB" id="A0AAD4QH13"/>
<feature type="compositionally biased region" description="Gly residues" evidence="1">
    <location>
        <begin position="159"/>
        <end position="169"/>
    </location>
</feature>
<feature type="compositionally biased region" description="Basic and acidic residues" evidence="1">
    <location>
        <begin position="174"/>
        <end position="199"/>
    </location>
</feature>
<feature type="region of interest" description="Disordered" evidence="1">
    <location>
        <begin position="159"/>
        <end position="199"/>
    </location>
</feature>
<gene>
    <name evidence="2" type="ORF">B0F90DRAFT_1670584</name>
</gene>
<proteinExistence type="predicted"/>
<evidence type="ECO:0000313" key="2">
    <source>
        <dbReference type="EMBL" id="KAI0294119.1"/>
    </source>
</evidence>
<dbReference type="Proteomes" id="UP001203297">
    <property type="component" value="Unassembled WGS sequence"/>
</dbReference>
<comment type="caution">
    <text evidence="2">The sequence shown here is derived from an EMBL/GenBank/DDBJ whole genome shotgun (WGS) entry which is preliminary data.</text>
</comment>
<organism evidence="2 3">
    <name type="scientific">Multifurca ochricompacta</name>
    <dbReference type="NCBI Taxonomy" id="376703"/>
    <lineage>
        <taxon>Eukaryota</taxon>
        <taxon>Fungi</taxon>
        <taxon>Dikarya</taxon>
        <taxon>Basidiomycota</taxon>
        <taxon>Agaricomycotina</taxon>
        <taxon>Agaricomycetes</taxon>
        <taxon>Russulales</taxon>
        <taxon>Russulaceae</taxon>
        <taxon>Multifurca</taxon>
    </lineage>
</organism>
<protein>
    <submittedName>
        <fullName evidence="2">Uncharacterized protein</fullName>
    </submittedName>
</protein>
<evidence type="ECO:0000313" key="3">
    <source>
        <dbReference type="Proteomes" id="UP001203297"/>
    </source>
</evidence>
<reference evidence="2" key="1">
    <citation type="journal article" date="2022" name="New Phytol.">
        <title>Evolutionary transition to the ectomycorrhizal habit in the genomes of a hyperdiverse lineage of mushroom-forming fungi.</title>
        <authorList>
            <person name="Looney B."/>
            <person name="Miyauchi S."/>
            <person name="Morin E."/>
            <person name="Drula E."/>
            <person name="Courty P.E."/>
            <person name="Kohler A."/>
            <person name="Kuo A."/>
            <person name="LaButti K."/>
            <person name="Pangilinan J."/>
            <person name="Lipzen A."/>
            <person name="Riley R."/>
            <person name="Andreopoulos W."/>
            <person name="He G."/>
            <person name="Johnson J."/>
            <person name="Nolan M."/>
            <person name="Tritt A."/>
            <person name="Barry K.W."/>
            <person name="Grigoriev I.V."/>
            <person name="Nagy L.G."/>
            <person name="Hibbett D."/>
            <person name="Henrissat B."/>
            <person name="Matheny P.B."/>
            <person name="Labbe J."/>
            <person name="Martin F.M."/>
        </authorList>
    </citation>
    <scope>NUCLEOTIDE SEQUENCE</scope>
    <source>
        <strain evidence="2">BPL690</strain>
    </source>
</reference>
<name>A0AAD4QH13_9AGAM</name>
<dbReference type="EMBL" id="WTXG01000080">
    <property type="protein sequence ID" value="KAI0294119.1"/>
    <property type="molecule type" value="Genomic_DNA"/>
</dbReference>
<accession>A0AAD4QH13</accession>
<evidence type="ECO:0000256" key="1">
    <source>
        <dbReference type="SAM" id="MobiDB-lite"/>
    </source>
</evidence>
<sequence length="199" mass="21745">MPEKKKLGKDAGNTSKLGASEIKLVVISGPSGVTHKGNLTKGVCVNHEKGSIFRSSVGLYDPSLCEKEREREGRERKKAEKDQDAGVLAYIPKKKIGRLSVAACKLCMYGRIEKPLQKGDSTTQLATMGTKALSHPHDKHGRPERAVLSESLMGVDGDIGMGRLGGGGFPPSSRSRDMWRLEKTNKRDSSMLEKKVRTR</sequence>
<keyword evidence="3" id="KW-1185">Reference proteome</keyword>